<dbReference type="HOGENOM" id="CLU_2111176_0_0_1"/>
<organism evidence="2">
    <name type="scientific">Caenorhabditis remanei</name>
    <name type="common">Caenorhabditis vulgaris</name>
    <dbReference type="NCBI Taxonomy" id="31234"/>
    <lineage>
        <taxon>Eukaryota</taxon>
        <taxon>Metazoa</taxon>
        <taxon>Ecdysozoa</taxon>
        <taxon>Nematoda</taxon>
        <taxon>Chromadorea</taxon>
        <taxon>Rhabditida</taxon>
        <taxon>Rhabditina</taxon>
        <taxon>Rhabditomorpha</taxon>
        <taxon>Rhabditoidea</taxon>
        <taxon>Rhabditidae</taxon>
        <taxon>Peloderinae</taxon>
        <taxon>Caenorhabditis</taxon>
    </lineage>
</organism>
<sequence>MFFAVKFSENHQKNRKLGLLKQAFSGGKFGIIAYEIRLHQNNPWTPHITSAILRMSESMLEIIFYQYETIDLGGVLENLDQKWIDRGGPNCVVEAHNSPARLGLVNLMGVINKPP</sequence>
<gene>
    <name evidence="1" type="ORF">CRE_21629</name>
</gene>
<dbReference type="InParanoid" id="E3NP70"/>
<reference evidence="1" key="1">
    <citation type="submission" date="2007-07" db="EMBL/GenBank/DDBJ databases">
        <title>PCAP assembly of the Caenorhabditis remanei genome.</title>
        <authorList>
            <consortium name="The Caenorhabditis remanei Sequencing Consortium"/>
            <person name="Wilson R.K."/>
        </authorList>
    </citation>
    <scope>NUCLEOTIDE SEQUENCE [LARGE SCALE GENOMIC DNA]</scope>
    <source>
        <strain evidence="1">PB4641</strain>
    </source>
</reference>
<dbReference type="eggNOG" id="KOG4440">
    <property type="taxonomic scope" value="Eukaryota"/>
</dbReference>
<protein>
    <submittedName>
        <fullName evidence="1">Uncharacterized protein</fullName>
    </submittedName>
</protein>
<keyword evidence="2" id="KW-1185">Reference proteome</keyword>
<proteinExistence type="predicted"/>
<evidence type="ECO:0000313" key="2">
    <source>
        <dbReference type="Proteomes" id="UP000008281"/>
    </source>
</evidence>
<dbReference type="Proteomes" id="UP000008281">
    <property type="component" value="Unassembled WGS sequence"/>
</dbReference>
<dbReference type="OrthoDB" id="5984008at2759"/>
<name>E3NP70_CAERE</name>
<dbReference type="AlphaFoldDB" id="E3NP70"/>
<dbReference type="EMBL" id="DS269320">
    <property type="protein sequence ID" value="EFP12293.1"/>
    <property type="molecule type" value="Genomic_DNA"/>
</dbReference>
<dbReference type="STRING" id="31234.E3NP70"/>
<evidence type="ECO:0000313" key="1">
    <source>
        <dbReference type="EMBL" id="EFP12293.1"/>
    </source>
</evidence>
<accession>E3NP70</accession>